<dbReference type="PROSITE" id="PS51318">
    <property type="entry name" value="TAT"/>
    <property type="match status" value="1"/>
</dbReference>
<proteinExistence type="predicted"/>
<sequence length="72" mass="7493">MSKAEASKEVLSRRRLFAGAGTVGALAAVAAVLPRQEAVPVEAPKAEAAPAEGTPGYRASAHVLRYYQTARV</sequence>
<dbReference type="PIRSF" id="PIRSF036704">
    <property type="entry name" value="UCP036704"/>
    <property type="match status" value="1"/>
</dbReference>
<name>A0A9X1BS88_9BURK</name>
<accession>A0A9X1BS88</accession>
<dbReference type="EMBL" id="JAERRA010000002">
    <property type="protein sequence ID" value="MBL0720754.1"/>
    <property type="molecule type" value="Genomic_DNA"/>
</dbReference>
<dbReference type="RefSeq" id="WP_201827439.1">
    <property type="nucleotide sequence ID" value="NZ_JAERRA010000002.1"/>
</dbReference>
<dbReference type="Proteomes" id="UP000643207">
    <property type="component" value="Unassembled WGS sequence"/>
</dbReference>
<dbReference type="InterPro" id="IPR014177">
    <property type="entry name" value="Formate_DH_TAT-contain"/>
</dbReference>
<organism evidence="1 2">
    <name type="scientific">Aquariibacter lacus</name>
    <dbReference type="NCBI Taxonomy" id="2801332"/>
    <lineage>
        <taxon>Bacteria</taxon>
        <taxon>Pseudomonadati</taxon>
        <taxon>Pseudomonadota</taxon>
        <taxon>Betaproteobacteria</taxon>
        <taxon>Burkholderiales</taxon>
        <taxon>Sphaerotilaceae</taxon>
        <taxon>Aquariibacter</taxon>
    </lineage>
</organism>
<evidence type="ECO:0000313" key="2">
    <source>
        <dbReference type="Proteomes" id="UP000643207"/>
    </source>
</evidence>
<reference evidence="1 2" key="1">
    <citation type="submission" date="2021-01" db="EMBL/GenBank/DDBJ databases">
        <title>Piscinibacter sp. Jin2 Genome sequencing and assembly.</title>
        <authorList>
            <person name="Kim I."/>
        </authorList>
    </citation>
    <scope>NUCLEOTIDE SEQUENCE [LARGE SCALE GENOMIC DNA]</scope>
    <source>
        <strain evidence="1 2">Jin2</strain>
    </source>
</reference>
<gene>
    <name evidence="1" type="ORF">JI742_12745</name>
</gene>
<comment type="caution">
    <text evidence="1">The sequence shown here is derived from an EMBL/GenBank/DDBJ whole genome shotgun (WGS) entry which is preliminary data.</text>
</comment>
<protein>
    <submittedName>
        <fullName evidence="1">Formate dehydrogenase</fullName>
    </submittedName>
</protein>
<dbReference type="InterPro" id="IPR006311">
    <property type="entry name" value="TAT_signal"/>
</dbReference>
<dbReference type="AlphaFoldDB" id="A0A9X1BS88"/>
<evidence type="ECO:0000313" key="1">
    <source>
        <dbReference type="EMBL" id="MBL0720754.1"/>
    </source>
</evidence>
<keyword evidence="2" id="KW-1185">Reference proteome</keyword>